<proteinExistence type="predicted"/>
<comment type="caution">
    <text evidence="2">The sequence shown here is derived from an EMBL/GenBank/DDBJ whole genome shotgun (WGS) entry which is preliminary data.</text>
</comment>
<dbReference type="InterPro" id="IPR011990">
    <property type="entry name" value="TPR-like_helical_dom_sf"/>
</dbReference>
<dbReference type="InterPro" id="IPR019734">
    <property type="entry name" value="TPR_rpt"/>
</dbReference>
<evidence type="ECO:0000313" key="3">
    <source>
        <dbReference type="Proteomes" id="UP001210211"/>
    </source>
</evidence>
<dbReference type="EMBL" id="JAMRDG010000002">
    <property type="protein sequence ID" value="KAJ3687200.1"/>
    <property type="molecule type" value="Genomic_DNA"/>
</dbReference>
<dbReference type="InterPro" id="IPR051616">
    <property type="entry name" value="Cul2-RING_E3_ligase_SR"/>
</dbReference>
<dbReference type="PANTHER" id="PTHR46224">
    <property type="entry name" value="ANKYRIN REPEAT FAMILY PROTEIN"/>
    <property type="match status" value="1"/>
</dbReference>
<keyword evidence="3" id="KW-1185">Reference proteome</keyword>
<name>A0AAD5Z5E5_9POAL</name>
<dbReference type="PROSITE" id="PS50005">
    <property type="entry name" value="TPR"/>
    <property type="match status" value="1"/>
</dbReference>
<protein>
    <submittedName>
        <fullName evidence="2">Uncharacterized protein</fullName>
    </submittedName>
</protein>
<dbReference type="PANTHER" id="PTHR46224:SF6">
    <property type="entry name" value="ANKYRIN REPEAT FAMILY PROTEIN"/>
    <property type="match status" value="1"/>
</dbReference>
<dbReference type="AlphaFoldDB" id="A0AAD5Z5E5"/>
<dbReference type="Proteomes" id="UP001210211">
    <property type="component" value="Unassembled WGS sequence"/>
</dbReference>
<evidence type="ECO:0000256" key="1">
    <source>
        <dbReference type="PROSITE-ProRule" id="PRU00339"/>
    </source>
</evidence>
<organism evidence="2 3">
    <name type="scientific">Rhynchospora tenuis</name>
    <dbReference type="NCBI Taxonomy" id="198213"/>
    <lineage>
        <taxon>Eukaryota</taxon>
        <taxon>Viridiplantae</taxon>
        <taxon>Streptophyta</taxon>
        <taxon>Embryophyta</taxon>
        <taxon>Tracheophyta</taxon>
        <taxon>Spermatophyta</taxon>
        <taxon>Magnoliopsida</taxon>
        <taxon>Liliopsida</taxon>
        <taxon>Poales</taxon>
        <taxon>Cyperaceae</taxon>
        <taxon>Cyperoideae</taxon>
        <taxon>Rhynchosporeae</taxon>
        <taxon>Rhynchospora</taxon>
    </lineage>
</organism>
<sequence length="179" mass="20281">MHEKLDVVEMLFPLTSPVPQVQDWSVQGILQYVQSNAFKEKTEETLKKYLADVKLKAAYSFKKKEYRAAIPLYGKAIQINSEIGLGDAVLFSNRSLCWHRIGEGVMALSDALMAQKLRPEWPKAHYRIGAALMLLKEYQQASQAFKAGLLLDPTNMEIKKARREAVDCLRRSCFGGESK</sequence>
<dbReference type="SMART" id="SM00028">
    <property type="entry name" value="TPR"/>
    <property type="match status" value="3"/>
</dbReference>
<dbReference type="Pfam" id="PF00515">
    <property type="entry name" value="TPR_1"/>
    <property type="match status" value="1"/>
</dbReference>
<accession>A0AAD5Z5E5</accession>
<feature type="repeat" description="TPR" evidence="1">
    <location>
        <begin position="122"/>
        <end position="155"/>
    </location>
</feature>
<dbReference type="Gene3D" id="1.25.40.10">
    <property type="entry name" value="Tetratricopeptide repeat domain"/>
    <property type="match status" value="1"/>
</dbReference>
<dbReference type="SUPFAM" id="SSF48452">
    <property type="entry name" value="TPR-like"/>
    <property type="match status" value="1"/>
</dbReference>
<keyword evidence="1" id="KW-0802">TPR repeat</keyword>
<reference evidence="2 3" key="1">
    <citation type="journal article" date="2022" name="Cell">
        <title>Repeat-based holocentromeres influence genome architecture and karyotype evolution.</title>
        <authorList>
            <person name="Hofstatter P.G."/>
            <person name="Thangavel G."/>
            <person name="Lux T."/>
            <person name="Neumann P."/>
            <person name="Vondrak T."/>
            <person name="Novak P."/>
            <person name="Zhang M."/>
            <person name="Costa L."/>
            <person name="Castellani M."/>
            <person name="Scott A."/>
            <person name="Toegelov H."/>
            <person name="Fuchs J."/>
            <person name="Mata-Sucre Y."/>
            <person name="Dias Y."/>
            <person name="Vanzela A.L.L."/>
            <person name="Huettel B."/>
            <person name="Almeida C.C.S."/>
            <person name="Simkova H."/>
            <person name="Souza G."/>
            <person name="Pedrosa-Harand A."/>
            <person name="Macas J."/>
            <person name="Mayer K.F.X."/>
            <person name="Houben A."/>
            <person name="Marques A."/>
        </authorList>
    </citation>
    <scope>NUCLEOTIDE SEQUENCE [LARGE SCALE GENOMIC DNA]</scope>
    <source>
        <strain evidence="2">RhyTen1mFocal</strain>
    </source>
</reference>
<evidence type="ECO:0000313" key="2">
    <source>
        <dbReference type="EMBL" id="KAJ3687200.1"/>
    </source>
</evidence>
<gene>
    <name evidence="2" type="ORF">LUZ61_016364</name>
</gene>